<dbReference type="AlphaFoldDB" id="A0A916EK44"/>
<proteinExistence type="predicted"/>
<reference evidence="1" key="1">
    <citation type="submission" date="2020-05" db="EMBL/GenBank/DDBJ databases">
        <authorList>
            <person name="Rincon C."/>
            <person name="Sanders R I."/>
            <person name="Robbins C."/>
            <person name="Chaturvedi A."/>
        </authorList>
    </citation>
    <scope>NUCLEOTIDE SEQUENCE</scope>
    <source>
        <strain evidence="1">CHB12</strain>
    </source>
</reference>
<evidence type="ECO:0000313" key="1">
    <source>
        <dbReference type="EMBL" id="CAB5389366.1"/>
    </source>
</evidence>
<name>A0A916EK44_9GLOM</name>
<accession>A0A916EK44</accession>
<dbReference type="Proteomes" id="UP000684084">
    <property type="component" value="Unassembled WGS sequence"/>
</dbReference>
<dbReference type="EMBL" id="CAGKOT010000064">
    <property type="protein sequence ID" value="CAB5389366.1"/>
    <property type="molecule type" value="Genomic_DNA"/>
</dbReference>
<gene>
    <name evidence="1" type="ORF">CHRIB12_LOCUS21034</name>
</gene>
<sequence>MGNDLSFFTKVKRQGVYPFLKYEKSNQVKENDVNLQKNQTCVASIRSNVLRDATNNLGINNNSMQDDKEIKNGMKKVVDDIKSYSRRTTFLRTWKDHNENTMFLE</sequence>
<organism evidence="1 2">
    <name type="scientific">Rhizophagus irregularis</name>
    <dbReference type="NCBI Taxonomy" id="588596"/>
    <lineage>
        <taxon>Eukaryota</taxon>
        <taxon>Fungi</taxon>
        <taxon>Fungi incertae sedis</taxon>
        <taxon>Mucoromycota</taxon>
        <taxon>Glomeromycotina</taxon>
        <taxon>Glomeromycetes</taxon>
        <taxon>Glomerales</taxon>
        <taxon>Glomeraceae</taxon>
        <taxon>Rhizophagus</taxon>
    </lineage>
</organism>
<dbReference type="OrthoDB" id="2349872at2759"/>
<dbReference type="VEuPathDB" id="FungiDB:RhiirFUN_026034"/>
<evidence type="ECO:0000313" key="2">
    <source>
        <dbReference type="Proteomes" id="UP000684084"/>
    </source>
</evidence>
<protein>
    <submittedName>
        <fullName evidence="1">Uncharacterized protein</fullName>
    </submittedName>
</protein>
<comment type="caution">
    <text evidence="1">The sequence shown here is derived from an EMBL/GenBank/DDBJ whole genome shotgun (WGS) entry which is preliminary data.</text>
</comment>